<keyword evidence="4" id="KW-0158">Chromosome</keyword>
<feature type="compositionally biased region" description="Basic and acidic residues" evidence="14">
    <location>
        <begin position="23"/>
        <end position="37"/>
    </location>
</feature>
<dbReference type="PANTHER" id="PTHR21731:SF0">
    <property type="entry name" value="SYNAPTONEMAL COMPLEX CENTRAL ELEMENT PROTEIN 1"/>
    <property type="match status" value="1"/>
</dbReference>
<comment type="similarity">
    <text evidence="3">Belongs to the SYCE family.</text>
</comment>
<evidence type="ECO:0000256" key="8">
    <source>
        <dbReference type="ARBA" id="ARBA00023254"/>
    </source>
</evidence>
<dbReference type="PANTHER" id="PTHR21731">
    <property type="entry name" value="SYNAPTONEMAL COMPLEX CENTRAL ELEMENT PROTEIN 1-LIKE"/>
    <property type="match status" value="1"/>
</dbReference>
<dbReference type="Proteomes" id="UP000006813">
    <property type="component" value="Unassembled WGS sequence"/>
</dbReference>
<evidence type="ECO:0000256" key="3">
    <source>
        <dbReference type="ARBA" id="ARBA00010094"/>
    </source>
</evidence>
<evidence type="ECO:0000256" key="5">
    <source>
        <dbReference type="ARBA" id="ARBA00022618"/>
    </source>
</evidence>
<dbReference type="EMBL" id="JH167836">
    <property type="protein sequence ID" value="EHB02892.1"/>
    <property type="molecule type" value="Genomic_DNA"/>
</dbReference>
<evidence type="ECO:0000256" key="6">
    <source>
        <dbReference type="ARBA" id="ARBA00023054"/>
    </source>
</evidence>
<dbReference type="InParanoid" id="G5B0T3"/>
<evidence type="ECO:0000256" key="11">
    <source>
        <dbReference type="ARBA" id="ARBA00045754"/>
    </source>
</evidence>
<gene>
    <name evidence="15" type="ORF">GW7_03410</name>
</gene>
<evidence type="ECO:0000256" key="2">
    <source>
        <dbReference type="ARBA" id="ARBA00004286"/>
    </source>
</evidence>
<evidence type="ECO:0000256" key="4">
    <source>
        <dbReference type="ARBA" id="ARBA00022454"/>
    </source>
</evidence>
<evidence type="ECO:0000256" key="14">
    <source>
        <dbReference type="SAM" id="MobiDB-lite"/>
    </source>
</evidence>
<proteinExistence type="inferred from homology"/>
<dbReference type="GO" id="GO:0051301">
    <property type="term" value="P:cell division"/>
    <property type="evidence" value="ECO:0007669"/>
    <property type="project" value="UniProtKB-KW"/>
</dbReference>
<evidence type="ECO:0000313" key="16">
    <source>
        <dbReference type="Proteomes" id="UP000006813"/>
    </source>
</evidence>
<evidence type="ECO:0000256" key="13">
    <source>
        <dbReference type="SAM" id="Coils"/>
    </source>
</evidence>
<feature type="coiled-coil region" evidence="13">
    <location>
        <begin position="211"/>
        <end position="266"/>
    </location>
</feature>
<dbReference type="STRING" id="10181.G5B0T3"/>
<sequence length="460" mass="51745">MAARPRPSTEEPAGAAEPVKGVEGARGKDTSTQKTDDLMEIVKKLQKAGSLEPRIEFLINRINEVQQAKKKAIEELGEAENVWDALKKELDSLVRRIPNGTKVESSMNVFGTITDTGETVGNMQPVFVFRRFQTLEKETKMKIRKEGRPEQLAREICALDSNKEQLLREEKLVEVRLEDVKRQLCSLCGPEGPSDLTEGLFLRSQEAAAAVQLFREENRKAEELLEAAAQHHQQLKQRCQQLQEKRQRLKEELEKYRVQAQSVQEEGAGPQGVRPEQLAREICALDSNKEQLLREGEVRGGGNLDLPLSVLLISALPATEKLVEVRLEDVKRQLCSLCGPEGPSDLTEGLFLRSQEAAAAVQLFREENRKAEELLEAAAQHHQQLKQRCQQLQEKRQRWTYGSCPHFSGRLKEELEKYRVQAQSVQEEGAGPQGVGSPKVLAVFEEKDPELPTKEGLIPS</sequence>
<dbReference type="GO" id="GO:0007130">
    <property type="term" value="P:synaptonemal complex assembly"/>
    <property type="evidence" value="ECO:0007669"/>
    <property type="project" value="InterPro"/>
</dbReference>
<evidence type="ECO:0000256" key="10">
    <source>
        <dbReference type="ARBA" id="ARBA00039883"/>
    </source>
</evidence>
<keyword evidence="8" id="KW-0469">Meiosis</keyword>
<evidence type="ECO:0000256" key="1">
    <source>
        <dbReference type="ARBA" id="ARBA00004123"/>
    </source>
</evidence>
<name>G5B0T3_HETGA</name>
<dbReference type="Pfam" id="PF15233">
    <property type="entry name" value="SYCE1"/>
    <property type="match status" value="1"/>
</dbReference>
<keyword evidence="6 13" id="KW-0175">Coiled coil</keyword>
<dbReference type="FunCoup" id="G5B0T3">
    <property type="interactions" value="117"/>
</dbReference>
<organism evidence="15 16">
    <name type="scientific">Heterocephalus glaber</name>
    <name type="common">Naked mole rat</name>
    <dbReference type="NCBI Taxonomy" id="10181"/>
    <lineage>
        <taxon>Eukaryota</taxon>
        <taxon>Metazoa</taxon>
        <taxon>Chordata</taxon>
        <taxon>Craniata</taxon>
        <taxon>Vertebrata</taxon>
        <taxon>Euteleostomi</taxon>
        <taxon>Mammalia</taxon>
        <taxon>Eutheria</taxon>
        <taxon>Euarchontoglires</taxon>
        <taxon>Glires</taxon>
        <taxon>Rodentia</taxon>
        <taxon>Hystricomorpha</taxon>
        <taxon>Bathyergidae</taxon>
        <taxon>Heterocephalus</taxon>
    </lineage>
</organism>
<evidence type="ECO:0000256" key="7">
    <source>
        <dbReference type="ARBA" id="ARBA00023242"/>
    </source>
</evidence>
<evidence type="ECO:0000313" key="15">
    <source>
        <dbReference type="EMBL" id="EHB02892.1"/>
    </source>
</evidence>
<keyword evidence="5" id="KW-0132">Cell division</keyword>
<feature type="coiled-coil region" evidence="13">
    <location>
        <begin position="55"/>
        <end position="96"/>
    </location>
</feature>
<keyword evidence="9" id="KW-0131">Cell cycle</keyword>
<reference evidence="15 16" key="1">
    <citation type="journal article" date="2011" name="Nature">
        <title>Genome sequencing reveals insights into physiology and longevity of the naked mole rat.</title>
        <authorList>
            <person name="Kim E.B."/>
            <person name="Fang X."/>
            <person name="Fushan A.A."/>
            <person name="Huang Z."/>
            <person name="Lobanov A.V."/>
            <person name="Han L."/>
            <person name="Marino S.M."/>
            <person name="Sun X."/>
            <person name="Turanov A.A."/>
            <person name="Yang P."/>
            <person name="Yim S.H."/>
            <person name="Zhao X."/>
            <person name="Kasaikina M.V."/>
            <person name="Stoletzki N."/>
            <person name="Peng C."/>
            <person name="Polak P."/>
            <person name="Xiong Z."/>
            <person name="Kiezun A."/>
            <person name="Zhu Y."/>
            <person name="Chen Y."/>
            <person name="Kryukov G.V."/>
            <person name="Zhang Q."/>
            <person name="Peshkin L."/>
            <person name="Yang L."/>
            <person name="Bronson R.T."/>
            <person name="Buffenstein R."/>
            <person name="Wang B."/>
            <person name="Han C."/>
            <person name="Li Q."/>
            <person name="Chen L."/>
            <person name="Zhao W."/>
            <person name="Sunyaev S.R."/>
            <person name="Park T.J."/>
            <person name="Zhang G."/>
            <person name="Wang J."/>
            <person name="Gladyshev V.N."/>
        </authorList>
    </citation>
    <scope>NUCLEOTIDE SEQUENCE [LARGE SCALE GENOMIC DNA]</scope>
</reference>
<dbReference type="AlphaFoldDB" id="G5B0T3"/>
<comment type="function">
    <text evidence="11">Major component of the transverse central element of synaptonemal complexes (SCS), formed between homologous chromosomes during meiotic prophase. Requires SYCP1 in order to be incorporated into the central element. May have a role in the synaptonemal complex assembly, stabilization and recombination.</text>
</comment>
<dbReference type="InterPro" id="IPR026676">
    <property type="entry name" value="SYCE1"/>
</dbReference>
<dbReference type="GO" id="GO:0000795">
    <property type="term" value="C:synaptonemal complex"/>
    <property type="evidence" value="ECO:0007669"/>
    <property type="project" value="InterPro"/>
</dbReference>
<comment type="subunit">
    <text evidence="12">Homodimer. Found in a complex with SYCP1 and SYCE2. Interacts with SYCP1, SYCE2 and SYCE3. Interacts with SIX6OS1.</text>
</comment>
<evidence type="ECO:0000256" key="12">
    <source>
        <dbReference type="ARBA" id="ARBA00046827"/>
    </source>
</evidence>
<protein>
    <recommendedName>
        <fullName evidence="10">Synaptonemal complex central element protein 1</fullName>
    </recommendedName>
</protein>
<keyword evidence="7" id="KW-0539">Nucleus</keyword>
<accession>G5B0T3</accession>
<feature type="region of interest" description="Disordered" evidence="14">
    <location>
        <begin position="1"/>
        <end position="37"/>
    </location>
</feature>
<evidence type="ECO:0000256" key="9">
    <source>
        <dbReference type="ARBA" id="ARBA00023306"/>
    </source>
</evidence>
<dbReference type="eggNOG" id="ENOG502S24D">
    <property type="taxonomic scope" value="Eukaryota"/>
</dbReference>
<feature type="coiled-coil region" evidence="13">
    <location>
        <begin position="361"/>
        <end position="428"/>
    </location>
</feature>
<comment type="subcellular location">
    <subcellularLocation>
        <location evidence="2">Chromosome</location>
    </subcellularLocation>
    <subcellularLocation>
        <location evidence="1">Nucleus</location>
    </subcellularLocation>
</comment>